<sequence length="334" mass="35580">MGTVTLKIREDAGIDIGTLSELILNIAPNASVNDGTIVVDEAEESDVRAILAEVGIEVLDTNAVNASVHGKPCTQPELLEAAATNLATLGFSLHLTATADGATWNLIDAHANPVAAIHLADQEDKDSLASVFATEVYGNQLQAAVEKMGPKEVLVRTKARLYASSQVKAPEQVNIQAHVQNESLRASHCLDLALKAAHKNLIHDPLKQTVMAHLIAQKVANPSEVVTAMFEDFPTFMQTIRAQQDKYMGMDASALRATEDMLNDMEARDLNPSALSPANDAPLTAAAQQQRARLASGNNIQQKVSASAILPITPEAPAPQNELRASAAAAFSRY</sequence>
<proteinExistence type="predicted"/>
<evidence type="ECO:0000313" key="2">
    <source>
        <dbReference type="Proteomes" id="UP000317663"/>
    </source>
</evidence>
<evidence type="ECO:0000313" key="1">
    <source>
        <dbReference type="EMBL" id="TPG60096.1"/>
    </source>
</evidence>
<comment type="caution">
    <text evidence="1">The sequence shown here is derived from an EMBL/GenBank/DDBJ whole genome shotgun (WGS) entry which is preliminary data.</text>
</comment>
<organism evidence="1 2">
    <name type="scientific">Ewingella americana</name>
    <dbReference type="NCBI Taxonomy" id="41202"/>
    <lineage>
        <taxon>Bacteria</taxon>
        <taxon>Pseudomonadati</taxon>
        <taxon>Pseudomonadota</taxon>
        <taxon>Gammaproteobacteria</taxon>
        <taxon>Enterobacterales</taxon>
        <taxon>Yersiniaceae</taxon>
        <taxon>Ewingella</taxon>
    </lineage>
</organism>
<dbReference type="RefSeq" id="WP_140473823.1">
    <property type="nucleotide sequence ID" value="NZ_RCZD01000008.1"/>
</dbReference>
<dbReference type="EMBL" id="RCZD01000008">
    <property type="protein sequence ID" value="TPG60096.1"/>
    <property type="molecule type" value="Genomic_DNA"/>
</dbReference>
<protein>
    <submittedName>
        <fullName evidence="1">Uncharacterized protein</fullName>
    </submittedName>
</protein>
<reference evidence="1 2" key="1">
    <citation type="journal article" date="2019" name="Environ. Microbiol.">
        <title>Species interactions and distinct microbial communities in high Arctic permafrost affected cryosols are associated with the CH4 and CO2 gas fluxes.</title>
        <authorList>
            <person name="Altshuler I."/>
            <person name="Hamel J."/>
            <person name="Turney S."/>
            <person name="Magnuson E."/>
            <person name="Levesque R."/>
            <person name="Greer C."/>
            <person name="Whyte L.G."/>
        </authorList>
    </citation>
    <scope>NUCLEOTIDE SEQUENCE [LARGE SCALE GENOMIC DNA]</scope>
    <source>
        <strain evidence="1 2">E4</strain>
    </source>
</reference>
<name>A0A502GGK8_9GAMM</name>
<dbReference type="Proteomes" id="UP000317663">
    <property type="component" value="Unassembled WGS sequence"/>
</dbReference>
<accession>A0A502GGK8</accession>
<dbReference type="AlphaFoldDB" id="A0A502GGK8"/>
<gene>
    <name evidence="1" type="ORF">EAH77_16135</name>
</gene>
<keyword evidence="2" id="KW-1185">Reference proteome</keyword>